<comment type="caution">
    <text evidence="1">The sequence shown here is derived from an EMBL/GenBank/DDBJ whole genome shotgun (WGS) entry which is preliminary data.</text>
</comment>
<dbReference type="EMBL" id="BARW01000773">
    <property type="protein sequence ID" value="GAI69236.1"/>
    <property type="molecule type" value="Genomic_DNA"/>
</dbReference>
<accession>X1RQG4</accession>
<organism evidence="1">
    <name type="scientific">marine sediment metagenome</name>
    <dbReference type="NCBI Taxonomy" id="412755"/>
    <lineage>
        <taxon>unclassified sequences</taxon>
        <taxon>metagenomes</taxon>
        <taxon>ecological metagenomes</taxon>
    </lineage>
</organism>
<evidence type="ECO:0000313" key="1">
    <source>
        <dbReference type="EMBL" id="GAI69236.1"/>
    </source>
</evidence>
<reference evidence="1" key="1">
    <citation type="journal article" date="2014" name="Front. Microbiol.">
        <title>High frequency of phylogenetically diverse reductive dehalogenase-homologous genes in deep subseafloor sedimentary metagenomes.</title>
        <authorList>
            <person name="Kawai M."/>
            <person name="Futagami T."/>
            <person name="Toyoda A."/>
            <person name="Takaki Y."/>
            <person name="Nishi S."/>
            <person name="Hori S."/>
            <person name="Arai W."/>
            <person name="Tsubouchi T."/>
            <person name="Morono Y."/>
            <person name="Uchiyama I."/>
            <person name="Ito T."/>
            <person name="Fujiyama A."/>
            <person name="Inagaki F."/>
            <person name="Takami H."/>
        </authorList>
    </citation>
    <scope>NUCLEOTIDE SEQUENCE</scope>
    <source>
        <strain evidence="1">Expedition CK06-06</strain>
    </source>
</reference>
<dbReference type="AlphaFoldDB" id="X1RQG4"/>
<proteinExistence type="predicted"/>
<gene>
    <name evidence="1" type="ORF">S12H4_02934</name>
</gene>
<feature type="non-terminal residue" evidence="1">
    <location>
        <position position="1"/>
    </location>
</feature>
<protein>
    <submittedName>
        <fullName evidence="1">Uncharacterized protein</fullName>
    </submittedName>
</protein>
<sequence>AKSTISAKVTVRDDQTTGPLANWGIVYIEPASQA</sequence>
<name>X1RQG4_9ZZZZ</name>